<dbReference type="NCBIfam" id="TIGR01730">
    <property type="entry name" value="RND_mfp"/>
    <property type="match status" value="1"/>
</dbReference>
<dbReference type="GO" id="GO:0016020">
    <property type="term" value="C:membrane"/>
    <property type="evidence" value="ECO:0007669"/>
    <property type="project" value="InterPro"/>
</dbReference>
<dbReference type="InterPro" id="IPR006143">
    <property type="entry name" value="RND_pump_MFP"/>
</dbReference>
<dbReference type="AlphaFoldDB" id="A0AAJ5BZU3"/>
<feature type="domain" description="CzcB-like barrel-sandwich hybrid" evidence="5">
    <location>
        <begin position="82"/>
        <end position="224"/>
    </location>
</feature>
<evidence type="ECO:0000259" key="4">
    <source>
        <dbReference type="Pfam" id="PF25954"/>
    </source>
</evidence>
<evidence type="ECO:0000259" key="5">
    <source>
        <dbReference type="Pfam" id="PF25973"/>
    </source>
</evidence>
<protein>
    <submittedName>
        <fullName evidence="6">Cation efflux system protein CzcB</fullName>
    </submittedName>
</protein>
<dbReference type="InterPro" id="IPR051909">
    <property type="entry name" value="MFP_Cation_Efflux"/>
</dbReference>
<dbReference type="Proteomes" id="UP000215355">
    <property type="component" value="Chromosome 1"/>
</dbReference>
<dbReference type="PANTHER" id="PTHR30097">
    <property type="entry name" value="CATION EFFLUX SYSTEM PROTEIN CUSB"/>
    <property type="match status" value="1"/>
</dbReference>
<name>A0AAJ5BZU3_9SPHI</name>
<dbReference type="Gene3D" id="2.40.50.100">
    <property type="match status" value="1"/>
</dbReference>
<reference evidence="6 7" key="1">
    <citation type="submission" date="2017-06" db="EMBL/GenBank/DDBJ databases">
        <authorList>
            <consortium name="Pathogen Informatics"/>
        </authorList>
    </citation>
    <scope>NUCLEOTIDE SEQUENCE [LARGE SCALE GENOMIC DNA]</scope>
    <source>
        <strain evidence="6 7">NCTC12149</strain>
    </source>
</reference>
<dbReference type="PANTHER" id="PTHR30097:SF4">
    <property type="entry name" value="SLR6042 PROTEIN"/>
    <property type="match status" value="1"/>
</dbReference>
<dbReference type="Gene3D" id="2.40.30.170">
    <property type="match status" value="1"/>
</dbReference>
<keyword evidence="2" id="KW-0813">Transport</keyword>
<organism evidence="6 7">
    <name type="scientific">Sphingobacterium mizutaii</name>
    <dbReference type="NCBI Taxonomy" id="1010"/>
    <lineage>
        <taxon>Bacteria</taxon>
        <taxon>Pseudomonadati</taxon>
        <taxon>Bacteroidota</taxon>
        <taxon>Sphingobacteriia</taxon>
        <taxon>Sphingobacteriales</taxon>
        <taxon>Sphingobacteriaceae</taxon>
        <taxon>Sphingobacterium</taxon>
    </lineage>
</organism>
<gene>
    <name evidence="6" type="primary">czcB_2</name>
    <name evidence="6" type="ORF">SAMEA4412673_01591</name>
</gene>
<dbReference type="KEGG" id="smiz:4412673_01591"/>
<dbReference type="PROSITE" id="PS51257">
    <property type="entry name" value="PROKAR_LIPOPROTEIN"/>
    <property type="match status" value="1"/>
</dbReference>
<sequence>MKIRKSFYLYISLFFMSSLFGCSTKVSEKQNVETGVDEDVVTLTDAQLKNAEIEEMEISDQQISVMLKMNGKIDVPPQNLISISAPLGGYLKKTDLVVGMKVSKGQVLAVLENPQFIQLQQDYLTAKSKYNFANLDYIRQRDLNQAQASSDKVMQAAQSEMNHQQILMNTIAEQLRMVHINPEQISSSNIVNSVAIYSPISGYVSKVNVNIGKYLSPTDVLFELINPSNIHLNIKVLEKDLEKLKIGQDLEAYSNLDPKTKYPARIQLIGSVLDENGLADVQCQFINSNMNLVPGTYMNVDIASQTAFSKALPEESIVDFKGQNYVFVNESKNTYRMVPIIIGESDRGFVKVLNDQDFQKKKVVSKNAYTLLMKLKNTEEE</sequence>
<dbReference type="Pfam" id="PF25973">
    <property type="entry name" value="BSH_CzcB"/>
    <property type="match status" value="1"/>
</dbReference>
<dbReference type="SUPFAM" id="SSF111369">
    <property type="entry name" value="HlyD-like secretion proteins"/>
    <property type="match status" value="1"/>
</dbReference>
<keyword evidence="3" id="KW-0732">Signal</keyword>
<evidence type="ECO:0000256" key="1">
    <source>
        <dbReference type="ARBA" id="ARBA00009477"/>
    </source>
</evidence>
<dbReference type="GO" id="GO:0030313">
    <property type="term" value="C:cell envelope"/>
    <property type="evidence" value="ECO:0007669"/>
    <property type="project" value="TreeGrafter"/>
</dbReference>
<dbReference type="RefSeq" id="WP_197700992.1">
    <property type="nucleotide sequence ID" value="NZ_FNGK01000001.1"/>
</dbReference>
<feature type="chain" id="PRO_5042577528" evidence="3">
    <location>
        <begin position="22"/>
        <end position="381"/>
    </location>
</feature>
<feature type="domain" description="CusB-like beta-barrel" evidence="4">
    <location>
        <begin position="232"/>
        <end position="305"/>
    </location>
</feature>
<accession>A0AAJ5BZU3</accession>
<evidence type="ECO:0000256" key="3">
    <source>
        <dbReference type="SAM" id="SignalP"/>
    </source>
</evidence>
<dbReference type="EMBL" id="LT906468">
    <property type="protein sequence ID" value="SNV48666.1"/>
    <property type="molecule type" value="Genomic_DNA"/>
</dbReference>
<dbReference type="InterPro" id="IPR058792">
    <property type="entry name" value="Beta-barrel_RND_2"/>
</dbReference>
<evidence type="ECO:0000313" key="7">
    <source>
        <dbReference type="Proteomes" id="UP000215355"/>
    </source>
</evidence>
<dbReference type="Pfam" id="PF25954">
    <property type="entry name" value="Beta-barrel_RND_2"/>
    <property type="match status" value="1"/>
</dbReference>
<evidence type="ECO:0000256" key="2">
    <source>
        <dbReference type="ARBA" id="ARBA00022448"/>
    </source>
</evidence>
<dbReference type="GO" id="GO:0060003">
    <property type="term" value="P:copper ion export"/>
    <property type="evidence" value="ECO:0007669"/>
    <property type="project" value="TreeGrafter"/>
</dbReference>
<dbReference type="GO" id="GO:0015679">
    <property type="term" value="P:plasma membrane copper ion transport"/>
    <property type="evidence" value="ECO:0007669"/>
    <property type="project" value="TreeGrafter"/>
</dbReference>
<evidence type="ECO:0000313" key="6">
    <source>
        <dbReference type="EMBL" id="SNV48666.1"/>
    </source>
</evidence>
<comment type="similarity">
    <text evidence="1">Belongs to the membrane fusion protein (MFP) (TC 8.A.1) family.</text>
</comment>
<dbReference type="InterPro" id="IPR058647">
    <property type="entry name" value="BSH_CzcB-like"/>
</dbReference>
<proteinExistence type="inferred from homology"/>
<feature type="signal peptide" evidence="3">
    <location>
        <begin position="1"/>
        <end position="21"/>
    </location>
</feature>
<dbReference type="GO" id="GO:0022857">
    <property type="term" value="F:transmembrane transporter activity"/>
    <property type="evidence" value="ECO:0007669"/>
    <property type="project" value="InterPro"/>
</dbReference>
<dbReference type="Gene3D" id="2.40.420.20">
    <property type="match status" value="1"/>
</dbReference>